<reference evidence="3" key="1">
    <citation type="journal article" date="2019" name="Int. J. Syst. Evol. Microbiol.">
        <title>The Global Catalogue of Microorganisms (GCM) 10K type strain sequencing project: providing services to taxonomists for standard genome sequencing and annotation.</title>
        <authorList>
            <consortium name="The Broad Institute Genomics Platform"/>
            <consortium name="The Broad Institute Genome Sequencing Center for Infectious Disease"/>
            <person name="Wu L."/>
            <person name="Ma J."/>
        </authorList>
    </citation>
    <scope>NUCLEOTIDE SEQUENCE [LARGE SCALE GENOMIC DNA]</scope>
    <source>
        <strain evidence="3">IBRC-M 10908</strain>
    </source>
</reference>
<dbReference type="InterPro" id="IPR036397">
    <property type="entry name" value="RNaseH_sf"/>
</dbReference>
<dbReference type="Pfam" id="PF13358">
    <property type="entry name" value="DDE_3"/>
    <property type="match status" value="1"/>
</dbReference>
<name>A0ABV8U3A8_9ACTN</name>
<dbReference type="EMBL" id="JBHSDK010000036">
    <property type="protein sequence ID" value="MFC4337588.1"/>
    <property type="molecule type" value="Genomic_DNA"/>
</dbReference>
<accession>A0ABV8U3A8</accession>
<protein>
    <submittedName>
        <fullName evidence="2">IS630 family transposase</fullName>
    </submittedName>
</protein>
<dbReference type="InterPro" id="IPR047655">
    <property type="entry name" value="Transpos_IS630-like"/>
</dbReference>
<organism evidence="2 3">
    <name type="scientific">Salininema proteolyticum</name>
    <dbReference type="NCBI Taxonomy" id="1607685"/>
    <lineage>
        <taxon>Bacteria</taxon>
        <taxon>Bacillati</taxon>
        <taxon>Actinomycetota</taxon>
        <taxon>Actinomycetes</taxon>
        <taxon>Glycomycetales</taxon>
        <taxon>Glycomycetaceae</taxon>
        <taxon>Salininema</taxon>
    </lineage>
</organism>
<proteinExistence type="predicted"/>
<gene>
    <name evidence="2" type="ORF">ACFPET_20535</name>
</gene>
<dbReference type="NCBIfam" id="NF033545">
    <property type="entry name" value="transpos_IS630"/>
    <property type="match status" value="1"/>
</dbReference>
<dbReference type="InterPro" id="IPR038717">
    <property type="entry name" value="Tc1-like_DDE_dom"/>
</dbReference>
<dbReference type="Gene3D" id="3.30.420.10">
    <property type="entry name" value="Ribonuclease H-like superfamily/Ribonuclease H"/>
    <property type="match status" value="1"/>
</dbReference>
<evidence type="ECO:0000259" key="1">
    <source>
        <dbReference type="Pfam" id="PF13358"/>
    </source>
</evidence>
<keyword evidence="3" id="KW-1185">Reference proteome</keyword>
<comment type="caution">
    <text evidence="2">The sequence shown here is derived from an EMBL/GenBank/DDBJ whole genome shotgun (WGS) entry which is preliminary data.</text>
</comment>
<dbReference type="RefSeq" id="WP_380624731.1">
    <property type="nucleotide sequence ID" value="NZ_JBHSDK010000036.1"/>
</dbReference>
<evidence type="ECO:0000313" key="2">
    <source>
        <dbReference type="EMBL" id="MFC4337588.1"/>
    </source>
</evidence>
<dbReference type="Proteomes" id="UP001595823">
    <property type="component" value="Unassembled WGS sequence"/>
</dbReference>
<sequence>MAEEDLAAGKRIARRLGAWIVFEDEASHTLVPARSRTWGRRGRTPVVRVRKRGSGRVSLAGLSAYRPGERSRFFYRTMPHRKRKGEKSGFRERQFADLLDAAHRALDGPIVLVWDNLNAHKSARMKKMIAARPWLRVYQLPSYAPELNPVESAWSLLKRRMANTLIEGVDHLLELVRTHLEDIQARTDLIDGFFAGTGLKPP</sequence>
<evidence type="ECO:0000313" key="3">
    <source>
        <dbReference type="Proteomes" id="UP001595823"/>
    </source>
</evidence>
<feature type="domain" description="Tc1-like transposase DDE" evidence="1">
    <location>
        <begin position="20"/>
        <end position="166"/>
    </location>
</feature>